<accession>A0ABW5ECQ8</accession>
<feature type="signal peptide" evidence="2">
    <location>
        <begin position="1"/>
        <end position="18"/>
    </location>
</feature>
<feature type="region of interest" description="Disordered" evidence="1">
    <location>
        <begin position="27"/>
        <end position="70"/>
    </location>
</feature>
<dbReference type="Proteomes" id="UP001597425">
    <property type="component" value="Unassembled WGS sequence"/>
</dbReference>
<name>A0ABW5ECQ8_9GAMM</name>
<feature type="compositionally biased region" description="Polar residues" evidence="1">
    <location>
        <begin position="47"/>
        <end position="58"/>
    </location>
</feature>
<keyword evidence="2" id="KW-0732">Signal</keyword>
<evidence type="ECO:0000256" key="1">
    <source>
        <dbReference type="SAM" id="MobiDB-lite"/>
    </source>
</evidence>
<reference evidence="4" key="1">
    <citation type="journal article" date="2019" name="Int. J. Syst. Evol. Microbiol.">
        <title>The Global Catalogue of Microorganisms (GCM) 10K type strain sequencing project: providing services to taxonomists for standard genome sequencing and annotation.</title>
        <authorList>
            <consortium name="The Broad Institute Genomics Platform"/>
            <consortium name="The Broad Institute Genome Sequencing Center for Infectious Disease"/>
            <person name="Wu L."/>
            <person name="Ma J."/>
        </authorList>
    </citation>
    <scope>NUCLEOTIDE SEQUENCE [LARGE SCALE GENOMIC DNA]</scope>
    <source>
        <strain evidence="4">KCTC 12848</strain>
    </source>
</reference>
<protein>
    <recommendedName>
        <fullName evidence="5">Lipoprotein</fullName>
    </recommendedName>
</protein>
<keyword evidence="4" id="KW-1185">Reference proteome</keyword>
<proteinExistence type="predicted"/>
<feature type="chain" id="PRO_5047344820" description="Lipoprotein" evidence="2">
    <location>
        <begin position="19"/>
        <end position="93"/>
    </location>
</feature>
<evidence type="ECO:0008006" key="5">
    <source>
        <dbReference type="Google" id="ProtNLM"/>
    </source>
</evidence>
<dbReference type="RefSeq" id="WP_265720029.1">
    <property type="nucleotide sequence ID" value="NZ_JAPIVK010000001.1"/>
</dbReference>
<comment type="caution">
    <text evidence="3">The sequence shown here is derived from an EMBL/GenBank/DDBJ whole genome shotgun (WGS) entry which is preliminary data.</text>
</comment>
<gene>
    <name evidence="3" type="ORF">ACFSKX_06510</name>
</gene>
<dbReference type="PROSITE" id="PS51257">
    <property type="entry name" value="PROKAR_LIPOPROTEIN"/>
    <property type="match status" value="1"/>
</dbReference>
<organism evidence="3 4">
    <name type="scientific">Microbulbifer halophilus</name>
    <dbReference type="NCBI Taxonomy" id="453963"/>
    <lineage>
        <taxon>Bacteria</taxon>
        <taxon>Pseudomonadati</taxon>
        <taxon>Pseudomonadota</taxon>
        <taxon>Gammaproteobacteria</taxon>
        <taxon>Cellvibrionales</taxon>
        <taxon>Microbulbiferaceae</taxon>
        <taxon>Microbulbifer</taxon>
    </lineage>
</organism>
<evidence type="ECO:0000313" key="3">
    <source>
        <dbReference type="EMBL" id="MFD2310068.1"/>
    </source>
</evidence>
<dbReference type="EMBL" id="JBHUJD010000006">
    <property type="protein sequence ID" value="MFD2310068.1"/>
    <property type="molecule type" value="Genomic_DNA"/>
</dbReference>
<sequence length="93" mass="9994">MKMSVFFLSTLAATILLGGCGTTDPRSDVVYPYNPPTPKAEYREQRTTAPATRRSASGSCPGDAEELAPGSICPESARCFKVSGGKRCIDYER</sequence>
<evidence type="ECO:0000256" key="2">
    <source>
        <dbReference type="SAM" id="SignalP"/>
    </source>
</evidence>
<evidence type="ECO:0000313" key="4">
    <source>
        <dbReference type="Proteomes" id="UP001597425"/>
    </source>
</evidence>